<evidence type="ECO:0000313" key="1">
    <source>
        <dbReference type="EMBL" id="RNA23374.1"/>
    </source>
</evidence>
<dbReference type="Proteomes" id="UP000276133">
    <property type="component" value="Unassembled WGS sequence"/>
</dbReference>
<protein>
    <submittedName>
        <fullName evidence="1">Uncharacterized protein</fullName>
    </submittedName>
</protein>
<dbReference type="AlphaFoldDB" id="A0A3M7RIT8"/>
<sequence>MYKFLYLSHFLEYNKKIIDHNFTLTLNTELFFLFQLLTLNSIEDKRNFNPKESNNFRIFVSIESCIFFAIKSISNLEW</sequence>
<name>A0A3M7RIT8_BRAPC</name>
<gene>
    <name evidence="1" type="ORF">BpHYR1_015659</name>
</gene>
<evidence type="ECO:0000313" key="2">
    <source>
        <dbReference type="Proteomes" id="UP000276133"/>
    </source>
</evidence>
<organism evidence="1 2">
    <name type="scientific">Brachionus plicatilis</name>
    <name type="common">Marine rotifer</name>
    <name type="synonym">Brachionus muelleri</name>
    <dbReference type="NCBI Taxonomy" id="10195"/>
    <lineage>
        <taxon>Eukaryota</taxon>
        <taxon>Metazoa</taxon>
        <taxon>Spiralia</taxon>
        <taxon>Gnathifera</taxon>
        <taxon>Rotifera</taxon>
        <taxon>Eurotatoria</taxon>
        <taxon>Monogononta</taxon>
        <taxon>Pseudotrocha</taxon>
        <taxon>Ploima</taxon>
        <taxon>Brachionidae</taxon>
        <taxon>Brachionus</taxon>
    </lineage>
</organism>
<proteinExistence type="predicted"/>
<accession>A0A3M7RIT8</accession>
<comment type="caution">
    <text evidence="1">The sequence shown here is derived from an EMBL/GenBank/DDBJ whole genome shotgun (WGS) entry which is preliminary data.</text>
</comment>
<keyword evidence="2" id="KW-1185">Reference proteome</keyword>
<reference evidence="1 2" key="1">
    <citation type="journal article" date="2018" name="Sci. Rep.">
        <title>Genomic signatures of local adaptation to the degree of environmental predictability in rotifers.</title>
        <authorList>
            <person name="Franch-Gras L."/>
            <person name="Hahn C."/>
            <person name="Garcia-Roger E.M."/>
            <person name="Carmona M.J."/>
            <person name="Serra M."/>
            <person name="Gomez A."/>
        </authorList>
    </citation>
    <scope>NUCLEOTIDE SEQUENCE [LARGE SCALE GENOMIC DNA]</scope>
    <source>
        <strain evidence="1">HYR1</strain>
    </source>
</reference>
<dbReference type="EMBL" id="REGN01003299">
    <property type="protein sequence ID" value="RNA23374.1"/>
    <property type="molecule type" value="Genomic_DNA"/>
</dbReference>